<gene>
    <name evidence="1" type="ORF">ABVV53_02055</name>
</gene>
<sequence>MASASVSLEVETDRRERGLGWSDGKPAVSVFATVPSGNDLTFDVSAVTLRDSPRHGGADVALTIAPRYTLLNASGFAFSAGARGNVFIGRSGMSYAEITGEVAHTIGPAQVVLGADFAPSQKAIGGHNLHVDASASVGIPGLPFTLYGGVGHTSGSSRDDPRATRLRPGGSYTNHYVGVERSQALFSLGVRYSGTSIDKHEVDVLSRYYDRHFGSRVVAYLRVST</sequence>
<comment type="caution">
    <text evidence="1">The sequence shown here is derived from an EMBL/GenBank/DDBJ whole genome shotgun (WGS) entry which is preliminary data.</text>
</comment>
<reference evidence="1 2" key="1">
    <citation type="submission" date="2024-07" db="EMBL/GenBank/DDBJ databases">
        <title>Novosphingobium kalidii RD2P27.</title>
        <authorList>
            <person name="Sun J.-Q."/>
        </authorList>
    </citation>
    <scope>NUCLEOTIDE SEQUENCE [LARGE SCALE GENOMIC DNA]</scope>
    <source>
        <strain evidence="1 2">RD2P27</strain>
    </source>
</reference>
<protein>
    <submittedName>
        <fullName evidence="1">TorF family putative porin</fullName>
    </submittedName>
</protein>
<name>A0ABV2CXT7_9SPHN</name>
<accession>A0ABV2CXT7</accession>
<proteinExistence type="predicted"/>
<dbReference type="Proteomes" id="UP001548713">
    <property type="component" value="Unassembled WGS sequence"/>
</dbReference>
<evidence type="ECO:0000313" key="2">
    <source>
        <dbReference type="Proteomes" id="UP001548713"/>
    </source>
</evidence>
<dbReference type="InterPro" id="IPR010239">
    <property type="entry name" value="CHP02001"/>
</dbReference>
<organism evidence="1 2">
    <name type="scientific">Novosphingobium kalidii</name>
    <dbReference type="NCBI Taxonomy" id="3230299"/>
    <lineage>
        <taxon>Bacteria</taxon>
        <taxon>Pseudomonadati</taxon>
        <taxon>Pseudomonadota</taxon>
        <taxon>Alphaproteobacteria</taxon>
        <taxon>Sphingomonadales</taxon>
        <taxon>Sphingomonadaceae</taxon>
        <taxon>Novosphingobium</taxon>
    </lineage>
</organism>
<keyword evidence="2" id="KW-1185">Reference proteome</keyword>
<evidence type="ECO:0000313" key="1">
    <source>
        <dbReference type="EMBL" id="MET1754249.1"/>
    </source>
</evidence>
<dbReference type="Pfam" id="PF09694">
    <property type="entry name" value="Gcw_chp"/>
    <property type="match status" value="1"/>
</dbReference>
<dbReference type="RefSeq" id="WP_353982657.1">
    <property type="nucleotide sequence ID" value="NZ_JBEWLY010000007.1"/>
</dbReference>
<dbReference type="EMBL" id="JBEWLY010000007">
    <property type="protein sequence ID" value="MET1754249.1"/>
    <property type="molecule type" value="Genomic_DNA"/>
</dbReference>